<evidence type="ECO:0000256" key="2">
    <source>
        <dbReference type="ARBA" id="ARBA00023002"/>
    </source>
</evidence>
<dbReference type="FunFam" id="3.40.605.10:FF:000007">
    <property type="entry name" value="NAD/NADP-dependent betaine aldehyde dehydrogenase"/>
    <property type="match status" value="1"/>
</dbReference>
<dbReference type="Proteomes" id="UP000324479">
    <property type="component" value="Unassembled WGS sequence"/>
</dbReference>
<dbReference type="Gene3D" id="3.40.605.10">
    <property type="entry name" value="Aldehyde Dehydrogenase, Chain A, domain 1"/>
    <property type="match status" value="1"/>
</dbReference>
<dbReference type="Gene3D" id="3.40.309.10">
    <property type="entry name" value="Aldehyde Dehydrogenase, Chain A, domain 2"/>
    <property type="match status" value="1"/>
</dbReference>
<feature type="active site" evidence="4">
    <location>
        <position position="288"/>
    </location>
</feature>
<proteinExistence type="inferred from homology"/>
<keyword evidence="2 5" id="KW-0560">Oxidoreductase</keyword>
<evidence type="ECO:0000256" key="1">
    <source>
        <dbReference type="ARBA" id="ARBA00009986"/>
    </source>
</evidence>
<evidence type="ECO:0000256" key="3">
    <source>
        <dbReference type="ARBA" id="ARBA00023027"/>
    </source>
</evidence>
<dbReference type="PROSITE" id="PS00070">
    <property type="entry name" value="ALDEHYDE_DEHYDR_CYS"/>
    <property type="match status" value="1"/>
</dbReference>
<keyword evidence="8" id="KW-1185">Reference proteome</keyword>
<dbReference type="GO" id="GO:0016620">
    <property type="term" value="F:oxidoreductase activity, acting on the aldehyde or oxo group of donors, NAD or NADP as acceptor"/>
    <property type="evidence" value="ECO:0007669"/>
    <property type="project" value="InterPro"/>
</dbReference>
<keyword evidence="3" id="KW-0520">NAD</keyword>
<dbReference type="InterPro" id="IPR016163">
    <property type="entry name" value="Ald_DH_C"/>
</dbReference>
<dbReference type="SUPFAM" id="SSF53720">
    <property type="entry name" value="ALDH-like"/>
    <property type="match status" value="1"/>
</dbReference>
<dbReference type="PANTHER" id="PTHR42986:SF1">
    <property type="entry name" value="BENZALDEHYDE DEHYDROGENASE YFMT"/>
    <property type="match status" value="1"/>
</dbReference>
<dbReference type="InterPro" id="IPR016161">
    <property type="entry name" value="Ald_DH/histidinol_DH"/>
</dbReference>
<dbReference type="PROSITE" id="PS00687">
    <property type="entry name" value="ALDEHYDE_DEHYDR_GLU"/>
    <property type="match status" value="1"/>
</dbReference>
<dbReference type="InterPro" id="IPR015590">
    <property type="entry name" value="Aldehyde_DH_dom"/>
</dbReference>
<evidence type="ECO:0000313" key="8">
    <source>
        <dbReference type="Proteomes" id="UP000324479"/>
    </source>
</evidence>
<dbReference type="InterPro" id="IPR029510">
    <property type="entry name" value="Ald_DH_CS_GLU"/>
</dbReference>
<organism evidence="7 8">
    <name type="scientific">Roseiconus nitratireducens</name>
    <dbReference type="NCBI Taxonomy" id="2605748"/>
    <lineage>
        <taxon>Bacteria</taxon>
        <taxon>Pseudomonadati</taxon>
        <taxon>Planctomycetota</taxon>
        <taxon>Planctomycetia</taxon>
        <taxon>Pirellulales</taxon>
        <taxon>Pirellulaceae</taxon>
        <taxon>Roseiconus</taxon>
    </lineage>
</organism>
<protein>
    <submittedName>
        <fullName evidence="7">Aldehyde dehydrogenase family protein</fullName>
    </submittedName>
</protein>
<dbReference type="EMBL" id="VWOX01000004">
    <property type="protein sequence ID" value="KAA5544530.1"/>
    <property type="molecule type" value="Genomic_DNA"/>
</dbReference>
<dbReference type="InterPro" id="IPR016162">
    <property type="entry name" value="Ald_DH_N"/>
</dbReference>
<reference evidence="7 8" key="1">
    <citation type="submission" date="2019-08" db="EMBL/GenBank/DDBJ databases">
        <authorList>
            <person name="Dhanesh K."/>
            <person name="Kumar G."/>
            <person name="Sasikala C."/>
            <person name="Venkata Ramana C."/>
        </authorList>
    </citation>
    <scope>NUCLEOTIDE SEQUENCE [LARGE SCALE GENOMIC DNA]</scope>
    <source>
        <strain evidence="7 8">JC645</strain>
    </source>
</reference>
<evidence type="ECO:0000256" key="4">
    <source>
        <dbReference type="PROSITE-ProRule" id="PRU10007"/>
    </source>
</evidence>
<comment type="similarity">
    <text evidence="1 5">Belongs to the aldehyde dehydrogenase family.</text>
</comment>
<dbReference type="AlphaFoldDB" id="A0A5M6DDQ6"/>
<dbReference type="PANTHER" id="PTHR42986">
    <property type="entry name" value="BENZALDEHYDE DEHYDROGENASE YFMT"/>
    <property type="match status" value="1"/>
</dbReference>
<evidence type="ECO:0000256" key="5">
    <source>
        <dbReference type="RuleBase" id="RU003345"/>
    </source>
</evidence>
<comment type="caution">
    <text evidence="7">The sequence shown here is derived from an EMBL/GenBank/DDBJ whole genome shotgun (WGS) entry which is preliminary data.</text>
</comment>
<accession>A0A5M6DDQ6</accession>
<evidence type="ECO:0000259" key="6">
    <source>
        <dbReference type="Pfam" id="PF00171"/>
    </source>
</evidence>
<feature type="domain" description="Aldehyde dehydrogenase" evidence="6">
    <location>
        <begin position="57"/>
        <end position="509"/>
    </location>
</feature>
<gene>
    <name evidence="7" type="ORF">FYK55_09410</name>
</gene>
<name>A0A5M6DDQ6_9BACT</name>
<evidence type="ECO:0000313" key="7">
    <source>
        <dbReference type="EMBL" id="KAA5544530.1"/>
    </source>
</evidence>
<sequence>MLLQALPPLANVPIEIPLLLIDARRFAPFLSSRTESSTVKPSLIRHWIDAKPHGTESGRRFQSVNPEDGTVVAEALRGGADDVDKAVDAAHRAAEPMAQTTPSERETILLQAAALLQRDADEFCDLLIREIGSPIGKAKMEIEIATRLLKANAGITRRLTGRTYPSDIQGRWSLGFRRPIGVVAGITPFNVPLIKGVKQASTSLATGNTFVWLPSEHTPAIADRTARLFHEAGVPPGAMNVVFGDGSEIGDHLVSDARVAAVTFTGSERVGRHVQSICGAEGKRVTLELGGKNPLVVLSDADLPTAIQAAIRGGFIYQGQICMASSRIIVARSVYQAFLDGFVAAASGLSLGPLREPTTMIGPLIDSQTCDRIRERLRQAVERGAKICCGGQWSGNRLHPTVIIDVDEDMLLLREEIFGPVVTVEGANDVDHAINLAASAPGILSAAVHTASLATAMEFAQRLPTAMLHINDSTLQQEPEVPFGGDGASGFGREGMETALDDFTRWQWVTMRGV</sequence>
<dbReference type="InterPro" id="IPR016160">
    <property type="entry name" value="Ald_DH_CS_CYS"/>
</dbReference>
<dbReference type="Pfam" id="PF00171">
    <property type="entry name" value="Aldedh"/>
    <property type="match status" value="1"/>
</dbReference>